<dbReference type="Proteomes" id="UP000608450">
    <property type="component" value="Unassembled WGS sequence"/>
</dbReference>
<reference evidence="1 2" key="1">
    <citation type="submission" date="2020-11" db="EMBL/GenBank/DDBJ databases">
        <title>Enhanced detection system for hospital associated transmission using whole genome sequencing surveillance.</title>
        <authorList>
            <person name="Harrison L.H."/>
            <person name="Van Tyne D."/>
            <person name="Marsh J.W."/>
            <person name="Griffith M.P."/>
            <person name="Snyder D.J."/>
            <person name="Cooper V.S."/>
            <person name="Mustapha M."/>
        </authorList>
    </citation>
    <scope>NUCLEOTIDE SEQUENCE [LARGE SCALE GENOMIC DNA]</scope>
    <source>
        <strain evidence="1 2">PSA00705</strain>
    </source>
</reference>
<accession>A0ABS0KR46</accession>
<sequence>MKKTGMNDRIARGTGLMPISAEAGTGIKPLIHLASGLVAETPSWVMNWSTLKFC</sequence>
<gene>
    <name evidence="1" type="ORF">I5I61_23605</name>
</gene>
<dbReference type="EMBL" id="JADTFC010000075">
    <property type="protein sequence ID" value="MBG6290453.1"/>
    <property type="molecule type" value="Genomic_DNA"/>
</dbReference>
<name>A0ABS0KR46_PSENT</name>
<proteinExistence type="predicted"/>
<dbReference type="RefSeq" id="WP_196913370.1">
    <property type="nucleotide sequence ID" value="NZ_JADTFC010000075.1"/>
</dbReference>
<evidence type="ECO:0000313" key="2">
    <source>
        <dbReference type="Proteomes" id="UP000608450"/>
    </source>
</evidence>
<organism evidence="1 2">
    <name type="scientific">Pseudomonas nitroreducens</name>
    <dbReference type="NCBI Taxonomy" id="46680"/>
    <lineage>
        <taxon>Bacteria</taxon>
        <taxon>Pseudomonadati</taxon>
        <taxon>Pseudomonadota</taxon>
        <taxon>Gammaproteobacteria</taxon>
        <taxon>Pseudomonadales</taxon>
        <taxon>Pseudomonadaceae</taxon>
        <taxon>Pseudomonas</taxon>
    </lineage>
</organism>
<protein>
    <submittedName>
        <fullName evidence="1">Uncharacterized protein</fullName>
    </submittedName>
</protein>
<keyword evidence="2" id="KW-1185">Reference proteome</keyword>
<comment type="caution">
    <text evidence="1">The sequence shown here is derived from an EMBL/GenBank/DDBJ whole genome shotgun (WGS) entry which is preliminary data.</text>
</comment>
<evidence type="ECO:0000313" key="1">
    <source>
        <dbReference type="EMBL" id="MBG6290453.1"/>
    </source>
</evidence>